<dbReference type="EMBL" id="LGRX02035937">
    <property type="protein sequence ID" value="KAK3232633.1"/>
    <property type="molecule type" value="Genomic_DNA"/>
</dbReference>
<dbReference type="InterPro" id="IPR003440">
    <property type="entry name" value="Glyco_trans_48_dom"/>
</dbReference>
<dbReference type="GO" id="GO:0006075">
    <property type="term" value="P:(1-&gt;3)-beta-D-glucan biosynthetic process"/>
    <property type="evidence" value="ECO:0007669"/>
    <property type="project" value="InterPro"/>
</dbReference>
<reference evidence="2 3" key="1">
    <citation type="journal article" date="2015" name="Genome Biol. Evol.">
        <title>Comparative Genomics of a Bacterivorous Green Alga Reveals Evolutionary Causalities and Consequences of Phago-Mixotrophic Mode of Nutrition.</title>
        <authorList>
            <person name="Burns J.A."/>
            <person name="Paasch A."/>
            <person name="Narechania A."/>
            <person name="Kim E."/>
        </authorList>
    </citation>
    <scope>NUCLEOTIDE SEQUENCE [LARGE SCALE GENOMIC DNA]</scope>
    <source>
        <strain evidence="2 3">PLY_AMNH</strain>
    </source>
</reference>
<feature type="domain" description="Glycosyl transferase 48" evidence="1">
    <location>
        <begin position="154"/>
        <end position="317"/>
    </location>
</feature>
<dbReference type="Proteomes" id="UP001190700">
    <property type="component" value="Unassembled WGS sequence"/>
</dbReference>
<dbReference type="PANTHER" id="PTHR12741:SF48">
    <property type="entry name" value="1,3-BETA-GLUCAN SYNTHASE COMPONENT FKS1-RELATED"/>
    <property type="match status" value="1"/>
</dbReference>
<name>A0AAE0B9R0_9CHLO</name>
<evidence type="ECO:0000259" key="1">
    <source>
        <dbReference type="Pfam" id="PF02364"/>
    </source>
</evidence>
<accession>A0AAE0B9R0</accession>
<sequence>MLVRAVPADGLRLPVTGSPSHFSARRASVFNIKSMSATWHELKDDFVNDPDTRRKKLVEPLTLVYSCWLDLLGLKSTPAGITKSTEVSGDDEDAAALDAILSNAQRFHQLLWLEGMVSVSPSTTANALTSPTMNMVLRYVWRTLSSEDVGAEPRSVEAKRQLITFVASLYNPKLRAPSSVETMPSLTALTPVYGEDIIYAMPDLLHRTKDGVNLMGYLQTQYEDEHSNFLERMRSENQGMVDNIHCHCQDCKDCANTYHRGLRDWATNRGQLLARTVRGVMQNNSAIRLLARLEKYPEAEINELVKYKFSYVVAAQERLGRTPRVTRLGASHLVTRSKAFSMLDSAHDPHGDRLGAPPLTRLGRTLHWTRLGSTSTLTRLGAPPR</sequence>
<dbReference type="Pfam" id="PF02364">
    <property type="entry name" value="Glucan_synthase"/>
    <property type="match status" value="1"/>
</dbReference>
<proteinExistence type="predicted"/>
<evidence type="ECO:0000313" key="2">
    <source>
        <dbReference type="EMBL" id="KAK3232633.1"/>
    </source>
</evidence>
<dbReference type="AlphaFoldDB" id="A0AAE0B9R0"/>
<dbReference type="GO" id="GO:0000148">
    <property type="term" value="C:1,3-beta-D-glucan synthase complex"/>
    <property type="evidence" value="ECO:0007669"/>
    <property type="project" value="InterPro"/>
</dbReference>
<gene>
    <name evidence="2" type="ORF">CYMTET_57024</name>
</gene>
<evidence type="ECO:0000313" key="3">
    <source>
        <dbReference type="Proteomes" id="UP001190700"/>
    </source>
</evidence>
<comment type="caution">
    <text evidence="2">The sequence shown here is derived from an EMBL/GenBank/DDBJ whole genome shotgun (WGS) entry which is preliminary data.</text>
</comment>
<keyword evidence="3" id="KW-1185">Reference proteome</keyword>
<dbReference type="GO" id="GO:0005886">
    <property type="term" value="C:plasma membrane"/>
    <property type="evidence" value="ECO:0007669"/>
    <property type="project" value="TreeGrafter"/>
</dbReference>
<organism evidence="2 3">
    <name type="scientific">Cymbomonas tetramitiformis</name>
    <dbReference type="NCBI Taxonomy" id="36881"/>
    <lineage>
        <taxon>Eukaryota</taxon>
        <taxon>Viridiplantae</taxon>
        <taxon>Chlorophyta</taxon>
        <taxon>Pyramimonadophyceae</taxon>
        <taxon>Pyramimonadales</taxon>
        <taxon>Pyramimonadaceae</taxon>
        <taxon>Cymbomonas</taxon>
    </lineage>
</organism>
<protein>
    <submittedName>
        <fullName evidence="2">1,3-beta-glucan synthase</fullName>
    </submittedName>
</protein>
<dbReference type="PANTHER" id="PTHR12741">
    <property type="entry name" value="LYST-INTERACTING PROTEIN LIP5 DOPAMINE RESPONSIVE PROTEIN DRG-1"/>
    <property type="match status" value="1"/>
</dbReference>
<dbReference type="GO" id="GO:0003843">
    <property type="term" value="F:1,3-beta-D-glucan synthase activity"/>
    <property type="evidence" value="ECO:0007669"/>
    <property type="project" value="InterPro"/>
</dbReference>